<comment type="function">
    <text evidence="6">This enzyme catalyzes the hydrolysis of the N-terminal peptide bond of an N-acetylated peptide to generate an N-acetylated amino acid and a peptide with a free N-terminus. It preferentially cleaves off Ac-Ala, Ac-Met and Ac-Ser. Also, involved in the degradation of oxidized and glycated proteins.</text>
</comment>
<dbReference type="InterPro" id="IPR015943">
    <property type="entry name" value="WD40/YVTN_repeat-like_dom_sf"/>
</dbReference>
<dbReference type="InterPro" id="IPR001375">
    <property type="entry name" value="Peptidase_S9_cat"/>
</dbReference>
<dbReference type="GO" id="GO:0004252">
    <property type="term" value="F:serine-type endopeptidase activity"/>
    <property type="evidence" value="ECO:0007669"/>
    <property type="project" value="InterPro"/>
</dbReference>
<evidence type="ECO:0000256" key="3">
    <source>
        <dbReference type="ARBA" id="ARBA00022990"/>
    </source>
</evidence>
<accession>A0A0P7Y6M2</accession>
<gene>
    <name evidence="8" type="ORF">HLUCCX10_13000</name>
</gene>
<dbReference type="SUPFAM" id="SSF82171">
    <property type="entry name" value="DPP6 N-terminal domain-like"/>
    <property type="match status" value="1"/>
</dbReference>
<dbReference type="InterPro" id="IPR011042">
    <property type="entry name" value="6-blade_b-propeller_TolB-like"/>
</dbReference>
<dbReference type="PROSITE" id="PS00708">
    <property type="entry name" value="PRO_ENDOPEP_SER"/>
    <property type="match status" value="1"/>
</dbReference>
<proteinExistence type="predicted"/>
<evidence type="ECO:0000256" key="6">
    <source>
        <dbReference type="ARBA" id="ARBA00045885"/>
    </source>
</evidence>
<protein>
    <recommendedName>
        <fullName evidence="5">Acyl-peptide hydrolase</fullName>
    </recommendedName>
    <alternativeName>
        <fullName evidence="4">Acylaminoacyl-peptidase</fullName>
    </alternativeName>
</protein>
<dbReference type="Proteomes" id="UP000050421">
    <property type="component" value="Unassembled WGS sequence"/>
</dbReference>
<dbReference type="PANTHER" id="PTHR42776">
    <property type="entry name" value="SERINE PEPTIDASE S9 FAMILY MEMBER"/>
    <property type="match status" value="1"/>
</dbReference>
<keyword evidence="8" id="KW-0645">Protease</keyword>
<reference evidence="8 9" key="1">
    <citation type="submission" date="2015-09" db="EMBL/GenBank/DDBJ databases">
        <title>Identification and resolution of microdiversity through metagenomic sequencing of parallel consortia.</title>
        <authorList>
            <person name="Nelson W.C."/>
            <person name="Romine M.F."/>
            <person name="Lindemann S.R."/>
        </authorList>
    </citation>
    <scope>NUCLEOTIDE SEQUENCE [LARGE SCALE GENOMIC DNA]</scope>
    <source>
        <strain evidence="8">HL-49</strain>
    </source>
</reference>
<keyword evidence="1" id="KW-0378">Hydrolase</keyword>
<dbReference type="OrthoDB" id="9812921at2"/>
<dbReference type="Gene3D" id="3.40.50.1820">
    <property type="entry name" value="alpha/beta hydrolase"/>
    <property type="match status" value="1"/>
</dbReference>
<dbReference type="PANTHER" id="PTHR42776:SF27">
    <property type="entry name" value="DIPEPTIDYL PEPTIDASE FAMILY MEMBER 6"/>
    <property type="match status" value="1"/>
</dbReference>
<evidence type="ECO:0000313" key="9">
    <source>
        <dbReference type="Proteomes" id="UP000050421"/>
    </source>
</evidence>
<dbReference type="Pfam" id="PF00326">
    <property type="entry name" value="Peptidase_S9"/>
    <property type="match status" value="1"/>
</dbReference>
<dbReference type="GO" id="GO:0004177">
    <property type="term" value="F:aminopeptidase activity"/>
    <property type="evidence" value="ECO:0007669"/>
    <property type="project" value="UniProtKB-KW"/>
</dbReference>
<dbReference type="GO" id="GO:0006508">
    <property type="term" value="P:proteolysis"/>
    <property type="evidence" value="ECO:0007669"/>
    <property type="project" value="InterPro"/>
</dbReference>
<keyword evidence="2" id="KW-0720">Serine protease</keyword>
<keyword evidence="8" id="KW-0031">Aminopeptidase</keyword>
<dbReference type="PATRIC" id="fig|1305737.6.peg.3258"/>
<organism evidence="8 9">
    <name type="scientific">Algoriphagus marincola HL-49</name>
    <dbReference type="NCBI Taxonomy" id="1305737"/>
    <lineage>
        <taxon>Bacteria</taxon>
        <taxon>Pseudomonadati</taxon>
        <taxon>Bacteroidota</taxon>
        <taxon>Cytophagia</taxon>
        <taxon>Cytophagales</taxon>
        <taxon>Cyclobacteriaceae</taxon>
        <taxon>Algoriphagus</taxon>
    </lineage>
</organism>
<dbReference type="EMBL" id="LJXT01000090">
    <property type="protein sequence ID" value="KPQ13432.1"/>
    <property type="molecule type" value="Genomic_DNA"/>
</dbReference>
<dbReference type="eggNOG" id="COG1506">
    <property type="taxonomic scope" value="Bacteria"/>
</dbReference>
<dbReference type="eggNOG" id="COG0823">
    <property type="taxonomic scope" value="Bacteria"/>
</dbReference>
<evidence type="ECO:0000259" key="7">
    <source>
        <dbReference type="Pfam" id="PF00326"/>
    </source>
</evidence>
<sequence length="689" mass="77069">MKHRLLLTLFFFFLVHIGIPQSISDYLAAPFPTDLTASPDGKAIAWIFNSEGERNIFYAQAPDFEAKPITHYEGDIGVGLGSLTFSPDGKSLVFVRGNSKNTAGEAANPAQLQENTDFKIHLIDLETGENRLLSEGSGPVFSPDSKSIIFRKGRDLHQLGLGENETSSPVFKARGSIISYAFSPDGRWISFVSHRSTHSYVGLWDRQNAKLTYPETSLDHDSYPSWSPDGKSLAYLRIPNVTNKLPFTAHREANPWSIRILDLESMKAKEVWAADPGDGSVVVRDLPAEADRLWWTADGSLIFPWEKTGWVQLYALDTKDGELTHLTQGPGFVEKVNTSFTKKELLLTSNIGDIERRNIYSLDLESLEMVDLSEKGTINWSPVRVENGLAYLSATATRPAWPYIRRNDSSEPLAEEFFPQDFPKTLVKPLGLDLQAEDGFKSRAQLFLPPNHDATKKYPAVIFLHGGSRRQMLLGFNYAQYYSNAYALQQYFVAKGFIALTLNYRSGIGYGLDFREAENYGAGGASEVLDLMAAADYLAARPDVDASKIIPWGGSYGGFLTAHGLAQAPEKFLAGVDIHGVHNWNNDIPVFASWYEPEKFPEMAELAFQSSPMAYVENWEDPVLLIHGDDDRNVLFSESVELAEILRKQGVEVEQLVFPDEVHSFILHSNWVKAYEATIDFIMRQIQKP</sequence>
<name>A0A0P7Y6M2_9BACT</name>
<keyword evidence="3" id="KW-0007">Acetylation</keyword>
<evidence type="ECO:0000256" key="1">
    <source>
        <dbReference type="ARBA" id="ARBA00022801"/>
    </source>
</evidence>
<dbReference type="InterPro" id="IPR002471">
    <property type="entry name" value="Pept_S9_AS"/>
</dbReference>
<dbReference type="Gene3D" id="2.130.10.10">
    <property type="entry name" value="YVTN repeat-like/Quinoprotein amine dehydrogenase"/>
    <property type="match status" value="1"/>
</dbReference>
<evidence type="ECO:0000256" key="4">
    <source>
        <dbReference type="ARBA" id="ARBA00032284"/>
    </source>
</evidence>
<evidence type="ECO:0000256" key="2">
    <source>
        <dbReference type="ARBA" id="ARBA00022825"/>
    </source>
</evidence>
<dbReference type="SUPFAM" id="SSF53474">
    <property type="entry name" value="alpha/beta-Hydrolases"/>
    <property type="match status" value="1"/>
</dbReference>
<dbReference type="AlphaFoldDB" id="A0A0P7Y6M2"/>
<comment type="caution">
    <text evidence="8">The sequence shown here is derived from an EMBL/GenBank/DDBJ whole genome shotgun (WGS) entry which is preliminary data.</text>
</comment>
<evidence type="ECO:0000256" key="5">
    <source>
        <dbReference type="ARBA" id="ARBA00032596"/>
    </source>
</evidence>
<dbReference type="InterPro" id="IPR011659">
    <property type="entry name" value="WD40"/>
</dbReference>
<dbReference type="Gene3D" id="2.120.10.30">
    <property type="entry name" value="TolB, C-terminal domain"/>
    <property type="match status" value="1"/>
</dbReference>
<dbReference type="InterPro" id="IPR029058">
    <property type="entry name" value="AB_hydrolase_fold"/>
</dbReference>
<feature type="domain" description="Peptidase S9 prolyl oligopeptidase catalytic" evidence="7">
    <location>
        <begin position="489"/>
        <end position="687"/>
    </location>
</feature>
<evidence type="ECO:0000313" key="8">
    <source>
        <dbReference type="EMBL" id="KPQ13432.1"/>
    </source>
</evidence>
<dbReference type="Pfam" id="PF07676">
    <property type="entry name" value="PD40"/>
    <property type="match status" value="3"/>
</dbReference>
<dbReference type="STRING" id="1305737.GCA_000526355_02525"/>